<gene>
    <name evidence="1" type="ORF">H0264_31815</name>
</gene>
<dbReference type="RefSeq" id="WP_181580966.1">
    <property type="nucleotide sequence ID" value="NZ_CP059399.1"/>
</dbReference>
<evidence type="ECO:0000313" key="2">
    <source>
        <dbReference type="Proteomes" id="UP000515512"/>
    </source>
</evidence>
<dbReference type="EMBL" id="CP059399">
    <property type="protein sequence ID" value="QLY29762.1"/>
    <property type="molecule type" value="Genomic_DNA"/>
</dbReference>
<accession>A0A7D6VAQ5</accession>
<name>A0A7D6VAQ5_9NOCA</name>
<proteinExistence type="predicted"/>
<sequence length="51" mass="5708">MDPYAMPLPAFRSTLLPRNTVAPATFPISRVYAIAGQLRMRRRSDDRAATS</sequence>
<dbReference type="Proteomes" id="UP000515512">
    <property type="component" value="Chromosome"/>
</dbReference>
<dbReference type="KEGG" id="nhu:H0264_31815"/>
<dbReference type="AlphaFoldDB" id="A0A7D6VAQ5"/>
<protein>
    <submittedName>
        <fullName evidence="1">Uncharacterized protein</fullName>
    </submittedName>
</protein>
<reference evidence="1 2" key="1">
    <citation type="submission" date="2020-07" db="EMBL/GenBank/DDBJ databases">
        <authorList>
            <person name="Zhuang K."/>
            <person name="Ran Y."/>
        </authorList>
    </citation>
    <scope>NUCLEOTIDE SEQUENCE [LARGE SCALE GENOMIC DNA]</scope>
    <source>
        <strain evidence="1 2">WCH-YHL-001</strain>
    </source>
</reference>
<evidence type="ECO:0000313" key="1">
    <source>
        <dbReference type="EMBL" id="QLY29762.1"/>
    </source>
</evidence>
<keyword evidence="2" id="KW-1185">Reference proteome</keyword>
<organism evidence="1 2">
    <name type="scientific">Nocardia huaxiensis</name>
    <dbReference type="NCBI Taxonomy" id="2755382"/>
    <lineage>
        <taxon>Bacteria</taxon>
        <taxon>Bacillati</taxon>
        <taxon>Actinomycetota</taxon>
        <taxon>Actinomycetes</taxon>
        <taxon>Mycobacteriales</taxon>
        <taxon>Nocardiaceae</taxon>
        <taxon>Nocardia</taxon>
    </lineage>
</organism>